<feature type="chain" id="PRO_5015773737" description="Lipoprotein" evidence="2">
    <location>
        <begin position="25"/>
        <end position="179"/>
    </location>
</feature>
<comment type="caution">
    <text evidence="3">The sequence shown here is derived from an EMBL/GenBank/DDBJ whole genome shotgun (WGS) entry which is preliminary data.</text>
</comment>
<keyword evidence="2" id="KW-0732">Signal</keyword>
<protein>
    <recommendedName>
        <fullName evidence="5">Lipoprotein</fullName>
    </recommendedName>
</protein>
<organism evidence="3 4">
    <name type="scientific">Alitibacter langaaensis DSM 22999</name>
    <dbReference type="NCBI Taxonomy" id="1122935"/>
    <lineage>
        <taxon>Bacteria</taxon>
        <taxon>Pseudomonadati</taxon>
        <taxon>Pseudomonadota</taxon>
        <taxon>Gammaproteobacteria</taxon>
        <taxon>Pasteurellales</taxon>
        <taxon>Pasteurellaceae</taxon>
        <taxon>Alitibacter</taxon>
    </lineage>
</organism>
<gene>
    <name evidence="3" type="ORF">C8D76_1147</name>
</gene>
<dbReference type="Proteomes" id="UP000245909">
    <property type="component" value="Unassembled WGS sequence"/>
</dbReference>
<keyword evidence="1" id="KW-0175">Coiled coil</keyword>
<proteinExistence type="predicted"/>
<evidence type="ECO:0000313" key="3">
    <source>
        <dbReference type="EMBL" id="PVX32368.1"/>
    </source>
</evidence>
<feature type="signal peptide" evidence="2">
    <location>
        <begin position="1"/>
        <end position="24"/>
    </location>
</feature>
<sequence>MKLVKFVPALVATLVLAACSSTSAEEAAAAAKAKEAQALEQAAARANDQAANMAKSIDGKAAVTVEKLATESKSASYRCMNGKTLVATYAFENNVARAVNVRLGKGKNALVASLIRDDNDKDFTAFQSDKYTWKVDVGLTPKNIATINGGNFSAKGANSDEILAKLCSVNSSATNRLNK</sequence>
<name>A0A2U0SLZ9_9PAST</name>
<evidence type="ECO:0008006" key="5">
    <source>
        <dbReference type="Google" id="ProtNLM"/>
    </source>
</evidence>
<keyword evidence="4" id="KW-1185">Reference proteome</keyword>
<dbReference type="OrthoDB" id="5677666at2"/>
<feature type="coiled-coil region" evidence="1">
    <location>
        <begin position="29"/>
        <end position="56"/>
    </location>
</feature>
<accession>A0A2U0SLZ9</accession>
<reference evidence="3 4" key="1">
    <citation type="submission" date="2018-05" db="EMBL/GenBank/DDBJ databases">
        <title>Genomic Encyclopedia of Type Strains, Phase IV (KMG-IV): sequencing the most valuable type-strain genomes for metagenomic binning, comparative biology and taxonomic classification.</title>
        <authorList>
            <person name="Goeker M."/>
        </authorList>
    </citation>
    <scope>NUCLEOTIDE SEQUENCE [LARGE SCALE GENOMIC DNA]</scope>
    <source>
        <strain evidence="3 4">DSM 22999</strain>
    </source>
</reference>
<evidence type="ECO:0000256" key="1">
    <source>
        <dbReference type="SAM" id="Coils"/>
    </source>
</evidence>
<evidence type="ECO:0000256" key="2">
    <source>
        <dbReference type="SAM" id="SignalP"/>
    </source>
</evidence>
<dbReference type="PROSITE" id="PS51257">
    <property type="entry name" value="PROKAR_LIPOPROTEIN"/>
    <property type="match status" value="1"/>
</dbReference>
<dbReference type="RefSeq" id="WP_116632285.1">
    <property type="nucleotide sequence ID" value="NZ_QENU01000014.1"/>
</dbReference>
<evidence type="ECO:0000313" key="4">
    <source>
        <dbReference type="Proteomes" id="UP000245909"/>
    </source>
</evidence>
<dbReference type="EMBL" id="QENU01000014">
    <property type="protein sequence ID" value="PVX32368.1"/>
    <property type="molecule type" value="Genomic_DNA"/>
</dbReference>
<dbReference type="AlphaFoldDB" id="A0A2U0SLZ9"/>